<keyword evidence="4" id="KW-0067">ATP-binding</keyword>
<dbReference type="NCBIfam" id="NF011049">
    <property type="entry name" value="PRK14479.1"/>
    <property type="match status" value="1"/>
</dbReference>
<dbReference type="Pfam" id="PF02734">
    <property type="entry name" value="Dak2"/>
    <property type="match status" value="1"/>
</dbReference>
<keyword evidence="1" id="KW-0808">Transferase</keyword>
<sequence length="565" mass="57522">MKKLINNPVTVVRELLEGLVSLDPGLALLADEQVILRHPLADVRERPVAVISGGGSGHEPAHAGYVGEGMLTAAVAGDVFTSPSVDAVLAAIRAAAGPAGALLVVKNYTGDRLNFGLAAELARSEGIPVETVLVADDAALRHTVAPEKRRGIAGTVLIHKLAGAAAAAGRPLAEVASLAREASAELRSMGVALGACTVPAVGHPGFELADDEVEWGLGIHGEQGVERGPWLGADATVARLLDTLVEDGGYPGGTRLALLVNGLGATPPLELALVARAALIELRRRGLSVERAWTGTFLSALDMPGCSLSLLPVDEARLALLDAPTQARAWPGDGRVPAAPRLLSAPEVTAEATTCTPGPLAERLHAAVDAVIASLLANETRLTDLDSRAGDGDLGTSLARGAEAMRALPGSAWYTPASALAAMGQALRRAIGGSSGPFYACALVRAAQVLDGVARPTLAQWAQAFDQGVLALAELGGAQPGQRTMLDALRPAADTLLAAAQAGSSPAQAFAEAVAAARKGAEATAEMVPGQGRASYLGERTRGIPDGGAVAVVCWLDALEPVIAR</sequence>
<evidence type="ECO:0000313" key="7">
    <source>
        <dbReference type="EMBL" id="ALZ84441.1"/>
    </source>
</evidence>
<dbReference type="KEGG" id="por:APT59_09590"/>
<protein>
    <submittedName>
        <fullName evidence="7">Dihydroxyacetone kinase</fullName>
    </submittedName>
</protein>
<dbReference type="PANTHER" id="PTHR28629:SF4">
    <property type="entry name" value="TRIOKINASE_FMN CYCLASE"/>
    <property type="match status" value="1"/>
</dbReference>
<name>A0A0U4XSZ5_9PSED</name>
<evidence type="ECO:0000256" key="1">
    <source>
        <dbReference type="ARBA" id="ARBA00022679"/>
    </source>
</evidence>
<dbReference type="FunFam" id="3.40.50.10440:FF:000001">
    <property type="entry name" value="Dihydroxyacetone kinase, DhaK subunit"/>
    <property type="match status" value="1"/>
</dbReference>
<dbReference type="InterPro" id="IPR050861">
    <property type="entry name" value="Dihydroxyacetone_Kinase"/>
</dbReference>
<dbReference type="GO" id="GO:0005524">
    <property type="term" value="F:ATP binding"/>
    <property type="evidence" value="ECO:0007669"/>
    <property type="project" value="UniProtKB-KW"/>
</dbReference>
<dbReference type="Gene3D" id="1.25.40.340">
    <property type="match status" value="1"/>
</dbReference>
<feature type="domain" description="DhaK" evidence="6">
    <location>
        <begin position="7"/>
        <end position="330"/>
    </location>
</feature>
<reference evidence="7 8" key="1">
    <citation type="submission" date="2016-01" db="EMBL/GenBank/DDBJ databases">
        <title>Annotation of Pseudomonas oryzihabitans USDA-ARS-USMARC-56511.</title>
        <authorList>
            <person name="Harhay G.P."/>
            <person name="Harhay D.M."/>
            <person name="Smith T.P.L."/>
            <person name="Bono J.L."/>
            <person name="Heaton M.P."/>
            <person name="Clawson M.L."/>
            <person name="Chitko-Mckown C.G."/>
            <person name="Capik S.F."/>
            <person name="DeDonder K.D."/>
            <person name="Apley M.D."/>
            <person name="Lubbers B.V."/>
            <person name="White B.J."/>
            <person name="Larson R.L."/>
        </authorList>
    </citation>
    <scope>NUCLEOTIDE SEQUENCE [LARGE SCALE GENOMIC DNA]</scope>
    <source>
        <strain evidence="7 8">USDA-ARS-USMARC-56511</strain>
    </source>
</reference>
<dbReference type="Proteomes" id="UP000064137">
    <property type="component" value="Chromosome"/>
</dbReference>
<evidence type="ECO:0000256" key="3">
    <source>
        <dbReference type="ARBA" id="ARBA00022777"/>
    </source>
</evidence>
<dbReference type="InterPro" id="IPR004006">
    <property type="entry name" value="DhaK_dom"/>
</dbReference>
<dbReference type="GO" id="GO:0019563">
    <property type="term" value="P:glycerol catabolic process"/>
    <property type="evidence" value="ECO:0007669"/>
    <property type="project" value="TreeGrafter"/>
</dbReference>
<dbReference type="GO" id="GO:0004371">
    <property type="term" value="F:glycerone kinase activity"/>
    <property type="evidence" value="ECO:0007669"/>
    <property type="project" value="InterPro"/>
</dbReference>
<dbReference type="RefSeq" id="WP_059314635.1">
    <property type="nucleotide sequence ID" value="NZ_CP013987.1"/>
</dbReference>
<dbReference type="EMBL" id="CP013987">
    <property type="protein sequence ID" value="ALZ84441.1"/>
    <property type="molecule type" value="Genomic_DNA"/>
</dbReference>
<dbReference type="PANTHER" id="PTHR28629">
    <property type="entry name" value="TRIOKINASE/FMN CYCLASE"/>
    <property type="match status" value="1"/>
</dbReference>
<dbReference type="AlphaFoldDB" id="A0A0U4XSZ5"/>
<dbReference type="SUPFAM" id="SSF101473">
    <property type="entry name" value="DhaL-like"/>
    <property type="match status" value="1"/>
</dbReference>
<dbReference type="GO" id="GO:0005829">
    <property type="term" value="C:cytosol"/>
    <property type="evidence" value="ECO:0007669"/>
    <property type="project" value="TreeGrafter"/>
</dbReference>
<organism evidence="7 8">
    <name type="scientific">Pseudomonas oryzihabitans</name>
    <dbReference type="NCBI Taxonomy" id="47885"/>
    <lineage>
        <taxon>Bacteria</taxon>
        <taxon>Pseudomonadati</taxon>
        <taxon>Pseudomonadota</taxon>
        <taxon>Gammaproteobacteria</taxon>
        <taxon>Pseudomonadales</taxon>
        <taxon>Pseudomonadaceae</taxon>
        <taxon>Pseudomonas</taxon>
    </lineage>
</organism>
<dbReference type="Gene3D" id="3.30.1180.20">
    <property type="entry name" value="Dihydroxyacetone kinase, domain 2"/>
    <property type="match status" value="1"/>
</dbReference>
<accession>A0A0U4XSZ5</accession>
<evidence type="ECO:0000259" key="6">
    <source>
        <dbReference type="PROSITE" id="PS51481"/>
    </source>
</evidence>
<evidence type="ECO:0000259" key="5">
    <source>
        <dbReference type="PROSITE" id="PS51480"/>
    </source>
</evidence>
<dbReference type="OrthoDB" id="9806345at2"/>
<gene>
    <name evidence="7" type="ORF">APT59_09590</name>
</gene>
<dbReference type="PROSITE" id="PS51480">
    <property type="entry name" value="DHAL"/>
    <property type="match status" value="1"/>
</dbReference>
<keyword evidence="2" id="KW-0547">Nucleotide-binding</keyword>
<dbReference type="SMART" id="SM01120">
    <property type="entry name" value="Dak2"/>
    <property type="match status" value="1"/>
</dbReference>
<dbReference type="SUPFAM" id="SSF82549">
    <property type="entry name" value="DAK1/DegV-like"/>
    <property type="match status" value="1"/>
</dbReference>
<dbReference type="FunFam" id="1.25.40.340:FF:000002">
    <property type="entry name" value="Dihydroxyacetone kinase, L subunit"/>
    <property type="match status" value="1"/>
</dbReference>
<evidence type="ECO:0000256" key="2">
    <source>
        <dbReference type="ARBA" id="ARBA00022741"/>
    </source>
</evidence>
<dbReference type="Gene3D" id="3.40.50.10440">
    <property type="entry name" value="Dihydroxyacetone kinase, domain 1"/>
    <property type="match status" value="1"/>
</dbReference>
<dbReference type="PROSITE" id="PS51481">
    <property type="entry name" value="DHAK"/>
    <property type="match status" value="1"/>
</dbReference>
<keyword evidence="3 7" id="KW-0418">Kinase</keyword>
<dbReference type="Pfam" id="PF02733">
    <property type="entry name" value="Dak1"/>
    <property type="match status" value="1"/>
</dbReference>
<evidence type="ECO:0000313" key="8">
    <source>
        <dbReference type="Proteomes" id="UP000064137"/>
    </source>
</evidence>
<evidence type="ECO:0000256" key="4">
    <source>
        <dbReference type="ARBA" id="ARBA00022840"/>
    </source>
</evidence>
<dbReference type="InterPro" id="IPR036117">
    <property type="entry name" value="DhaL_dom_sf"/>
</dbReference>
<feature type="domain" description="DhaL" evidence="5">
    <location>
        <begin position="362"/>
        <end position="561"/>
    </location>
</feature>
<proteinExistence type="predicted"/>
<dbReference type="InterPro" id="IPR004007">
    <property type="entry name" value="DhaL_dom"/>
</dbReference>